<evidence type="ECO:0000313" key="4">
    <source>
        <dbReference type="Proteomes" id="UP000051124"/>
    </source>
</evidence>
<evidence type="ECO:0000313" key="3">
    <source>
        <dbReference type="EMBL" id="KPJ49831.1"/>
    </source>
</evidence>
<protein>
    <recommendedName>
        <fullName evidence="2">Cysteine-rich domain-containing protein</fullName>
    </recommendedName>
</protein>
<accession>A0A0S7WI75</accession>
<dbReference type="Gene3D" id="1.20.1050.140">
    <property type="match status" value="1"/>
</dbReference>
<dbReference type="PANTHER" id="PTHR42947">
    <property type="entry name" value="COB--COM HETERODISULFIDE REDUCTASE SUBUNIT B 1"/>
    <property type="match status" value="1"/>
</dbReference>
<dbReference type="Pfam" id="PF02754">
    <property type="entry name" value="CCG"/>
    <property type="match status" value="2"/>
</dbReference>
<evidence type="ECO:0000259" key="2">
    <source>
        <dbReference type="Pfam" id="PF02754"/>
    </source>
</evidence>
<dbReference type="PANTHER" id="PTHR42947:SF1">
    <property type="entry name" value="COB--COM HETERODISULFIDE REDUCTASE SUBUNIT B 1"/>
    <property type="match status" value="1"/>
</dbReference>
<keyword evidence="1" id="KW-0560">Oxidoreductase</keyword>
<dbReference type="GO" id="GO:0016491">
    <property type="term" value="F:oxidoreductase activity"/>
    <property type="evidence" value="ECO:0007669"/>
    <property type="project" value="UniProtKB-KW"/>
</dbReference>
<reference evidence="3 4" key="1">
    <citation type="journal article" date="2015" name="Microbiome">
        <title>Genomic resolution of linkages in carbon, nitrogen, and sulfur cycling among widespread estuary sediment bacteria.</title>
        <authorList>
            <person name="Baker B.J."/>
            <person name="Lazar C.S."/>
            <person name="Teske A.P."/>
            <person name="Dick G.J."/>
        </authorList>
    </citation>
    <scope>NUCLEOTIDE SEQUENCE [LARGE SCALE GENOMIC DNA]</scope>
    <source>
        <strain evidence="3">DG_26</strain>
    </source>
</reference>
<dbReference type="EMBL" id="LIZT01000040">
    <property type="protein sequence ID" value="KPJ49831.1"/>
    <property type="molecule type" value="Genomic_DNA"/>
</dbReference>
<feature type="non-terminal residue" evidence="3">
    <location>
        <position position="202"/>
    </location>
</feature>
<dbReference type="InterPro" id="IPR004017">
    <property type="entry name" value="Cys_rich_dom"/>
</dbReference>
<name>A0A0S7WI75_UNCT6</name>
<dbReference type="AlphaFoldDB" id="A0A0S7WI75"/>
<organism evidence="3 4">
    <name type="scientific">candidate division TA06 bacterium DG_26</name>
    <dbReference type="NCBI Taxonomy" id="1703771"/>
    <lineage>
        <taxon>Bacteria</taxon>
        <taxon>Bacteria division TA06</taxon>
    </lineage>
</organism>
<sequence length="202" mass="22569">MKFAFFPGCTMAYRLPFAEKSVRMVAPHLDIELVDLPFTCCPEPNGIRSFSDETWLAFAARNIALAEEEELDILTTCAGCHESLTMAKHEIDTESSKREIVNQKLSDIGMEYKGTSRIIHLHQLLHDTMGVEEIEKKVVRQVPMRVVTHTGCHLLRPEEILQVDCAEAPAKLDRLVEGLGMEALEYMDKTMCCGAGLRGSAS</sequence>
<feature type="domain" description="Cysteine-rich" evidence="2">
    <location>
        <begin position="4"/>
        <end position="84"/>
    </location>
</feature>
<evidence type="ECO:0000256" key="1">
    <source>
        <dbReference type="ARBA" id="ARBA00023002"/>
    </source>
</evidence>
<dbReference type="InterPro" id="IPR051278">
    <property type="entry name" value="HdrB/HdrD_reductase"/>
</dbReference>
<gene>
    <name evidence="3" type="ORF">AMJ40_04590</name>
</gene>
<proteinExistence type="predicted"/>
<comment type="caution">
    <text evidence="3">The sequence shown here is derived from an EMBL/GenBank/DDBJ whole genome shotgun (WGS) entry which is preliminary data.</text>
</comment>
<dbReference type="Proteomes" id="UP000051124">
    <property type="component" value="Unassembled WGS sequence"/>
</dbReference>
<feature type="domain" description="Cysteine-rich" evidence="2">
    <location>
        <begin position="146"/>
        <end position="198"/>
    </location>
</feature>